<name>A0AA37I1Q4_XYLRU</name>
<evidence type="ECO:0000256" key="8">
    <source>
        <dbReference type="ARBA" id="ARBA00023136"/>
    </source>
</evidence>
<gene>
    <name evidence="15" type="ORF">PRMUPPPA20_09110</name>
</gene>
<evidence type="ECO:0000256" key="11">
    <source>
        <dbReference type="ARBA" id="ARBA00043671"/>
    </source>
</evidence>
<evidence type="ECO:0000256" key="7">
    <source>
        <dbReference type="ARBA" id="ARBA00022801"/>
    </source>
</evidence>
<evidence type="ECO:0000256" key="13">
    <source>
        <dbReference type="ARBA" id="ARBA00043832"/>
    </source>
</evidence>
<comment type="catalytic activity">
    <reaction evidence="13">
        <text>(2R)-2,3-bisphosphoglycerate + H2O = (2R)-2-phosphoglycerate + phosphate</text>
        <dbReference type="Rhea" id="RHEA:27381"/>
        <dbReference type="ChEBI" id="CHEBI:15377"/>
        <dbReference type="ChEBI" id="CHEBI:43474"/>
        <dbReference type="ChEBI" id="CHEBI:58248"/>
        <dbReference type="ChEBI" id="CHEBI:58289"/>
        <dbReference type="EC" id="3.1.3.80"/>
    </reaction>
    <physiologicalReaction direction="left-to-right" evidence="13">
        <dbReference type="Rhea" id="RHEA:27382"/>
    </physiologicalReaction>
</comment>
<evidence type="ECO:0000256" key="9">
    <source>
        <dbReference type="ARBA" id="ARBA00031642"/>
    </source>
</evidence>
<evidence type="ECO:0000256" key="3">
    <source>
        <dbReference type="ARBA" id="ARBA00012976"/>
    </source>
</evidence>
<dbReference type="InterPro" id="IPR000560">
    <property type="entry name" value="His_Pase_clade-2"/>
</dbReference>
<comment type="subcellular location">
    <subcellularLocation>
        <location evidence="1">Membrane</location>
    </subcellularLocation>
</comment>
<dbReference type="GO" id="GO:0034417">
    <property type="term" value="F:bisphosphoglycerate 3-phosphatase activity"/>
    <property type="evidence" value="ECO:0007669"/>
    <property type="project" value="UniProtKB-EC"/>
</dbReference>
<dbReference type="EC" id="3.1.3.62" evidence="4"/>
<evidence type="ECO:0000313" key="16">
    <source>
        <dbReference type="Proteomes" id="UP000887097"/>
    </source>
</evidence>
<comment type="catalytic activity">
    <reaction evidence="10">
        <text>1D-myo-inositol 1,2,5,6-tetrakisphosphate + H2O = 1D-myo-inositol 1,2,6-trisphosphate + phosphate</text>
        <dbReference type="Rhea" id="RHEA:77119"/>
        <dbReference type="ChEBI" id="CHEBI:15377"/>
        <dbReference type="ChEBI" id="CHEBI:43474"/>
        <dbReference type="ChEBI" id="CHEBI:195535"/>
        <dbReference type="ChEBI" id="CHEBI:195537"/>
        <dbReference type="EC" id="3.1.3.62"/>
    </reaction>
    <physiologicalReaction direction="left-to-right" evidence="10">
        <dbReference type="Rhea" id="RHEA:77120"/>
    </physiologicalReaction>
</comment>
<dbReference type="SUPFAM" id="SSF53254">
    <property type="entry name" value="Phosphoglycerate mutase-like"/>
    <property type="match status" value="1"/>
</dbReference>
<dbReference type="AlphaFoldDB" id="A0AA37I1Q4"/>
<dbReference type="InterPro" id="IPR029033">
    <property type="entry name" value="His_PPase_superfam"/>
</dbReference>
<evidence type="ECO:0000256" key="12">
    <source>
        <dbReference type="ARBA" id="ARBA00043691"/>
    </source>
</evidence>
<dbReference type="Pfam" id="PF00328">
    <property type="entry name" value="His_Phos_2"/>
    <property type="match status" value="1"/>
</dbReference>
<organism evidence="15 16">
    <name type="scientific">Xylanibacter ruminicola</name>
    <name type="common">Prevotella ruminicola</name>
    <dbReference type="NCBI Taxonomy" id="839"/>
    <lineage>
        <taxon>Bacteria</taxon>
        <taxon>Pseudomonadati</taxon>
        <taxon>Bacteroidota</taxon>
        <taxon>Bacteroidia</taxon>
        <taxon>Bacteroidales</taxon>
        <taxon>Prevotellaceae</taxon>
        <taxon>Xylanibacter</taxon>
    </lineage>
</organism>
<evidence type="ECO:0000256" key="14">
    <source>
        <dbReference type="SAM" id="SignalP"/>
    </source>
</evidence>
<feature type="signal peptide" evidence="14">
    <location>
        <begin position="1"/>
        <end position="23"/>
    </location>
</feature>
<keyword evidence="8" id="KW-0472">Membrane</keyword>
<dbReference type="EC" id="3.1.3.80" evidence="3"/>
<dbReference type="GO" id="GO:0016020">
    <property type="term" value="C:membrane"/>
    <property type="evidence" value="ECO:0007669"/>
    <property type="project" value="UniProtKB-SubCell"/>
</dbReference>
<comment type="similarity">
    <text evidence="2">Belongs to the histidine acid phosphatase family. MINPP1 subfamily.</text>
</comment>
<dbReference type="Gene3D" id="3.40.50.1240">
    <property type="entry name" value="Phosphoglycerate mutase-like"/>
    <property type="match status" value="1"/>
</dbReference>
<dbReference type="PANTHER" id="PTHR20963:SF8">
    <property type="entry name" value="MULTIPLE INOSITOL POLYPHOSPHATE PHOSPHATASE 1"/>
    <property type="match status" value="1"/>
</dbReference>
<evidence type="ECO:0000256" key="1">
    <source>
        <dbReference type="ARBA" id="ARBA00004370"/>
    </source>
</evidence>
<evidence type="ECO:0000256" key="4">
    <source>
        <dbReference type="ARBA" id="ARBA00013040"/>
    </source>
</evidence>
<evidence type="ECO:0000256" key="10">
    <source>
        <dbReference type="ARBA" id="ARBA00043668"/>
    </source>
</evidence>
<evidence type="ECO:0000313" key="15">
    <source>
        <dbReference type="EMBL" id="GJG32802.1"/>
    </source>
</evidence>
<dbReference type="Proteomes" id="UP000887097">
    <property type="component" value="Unassembled WGS sequence"/>
</dbReference>
<evidence type="ECO:0000256" key="2">
    <source>
        <dbReference type="ARBA" id="ARBA00008422"/>
    </source>
</evidence>
<comment type="catalytic activity">
    <reaction evidence="12">
        <text>1D-myo-inositol hexakisphosphate + H2O = 1D-myo-inositol 1,2,4,5,6-pentakisphosphate + phosphate</text>
        <dbReference type="Rhea" id="RHEA:16989"/>
        <dbReference type="ChEBI" id="CHEBI:15377"/>
        <dbReference type="ChEBI" id="CHEBI:43474"/>
        <dbReference type="ChEBI" id="CHEBI:57798"/>
        <dbReference type="ChEBI" id="CHEBI:58130"/>
        <dbReference type="EC" id="3.1.3.62"/>
    </reaction>
    <physiologicalReaction direction="left-to-right" evidence="12">
        <dbReference type="Rhea" id="RHEA:16990"/>
    </physiologicalReaction>
</comment>
<keyword evidence="7" id="KW-0378">Hydrolase</keyword>
<reference evidence="15" key="1">
    <citation type="submission" date="2021-08" db="EMBL/GenBank/DDBJ databases">
        <title>Prevotella lacticifex sp. nov., isolated from rumen of cow.</title>
        <authorList>
            <person name="Shinkai T."/>
            <person name="Ikeyama N."/>
            <person name="Kumagai M."/>
            <person name="Ohmori H."/>
            <person name="Sakamoto M."/>
            <person name="Ohkuma M."/>
            <person name="Mitsumori M."/>
        </authorList>
    </citation>
    <scope>NUCLEOTIDE SEQUENCE</scope>
    <source>
        <strain evidence="15">JCM 8259</strain>
    </source>
</reference>
<feature type="chain" id="PRO_5041470291" description="Multiple inositol polyphosphate phosphatase 1" evidence="14">
    <location>
        <begin position="24"/>
        <end position="436"/>
    </location>
</feature>
<sequence>MNHLKQTFICAFTATMLCAPMQAQTSKAELLANMELATGNYCNYPLPKGTVTPAPAGYEPFYVSHYGRHGARYMTDDNAYKYVIGKMDTAQARGWLTPKGVEVLQRIKLAAADAWHRDGDLTKLGARQHQGIAHRLATNYPQLLMQPVEVKANSSTVRRCMLSMANFCQELKSMNPKLSITMDASEHDMYYLIPNDSIFIPKKGIDGHLYDKLDKFRHEKLNGRYQMQMLFKDSKQLEGFVDGYKLADGLWNIASNMHCLPELNLSFNDLFTTDELIDGFYVYNASWCLWEGLMPGSRPNYYAIYPLLKNFLDEADLMIASGKKQVRLRFGHDSVLLPFSYILGMKEALGGTQDMENLHNTFALFRLIPMAGNVQLIFFRKQGSDDILVKFLMNENETSIPIQTDCYPFYHWKDVSAYYRNILKQANVTYKDENSD</sequence>
<keyword evidence="6 14" id="KW-0732">Signal</keyword>
<dbReference type="PANTHER" id="PTHR20963">
    <property type="entry name" value="MULTIPLE INOSITOL POLYPHOSPHATE PHOSPHATASE-RELATED"/>
    <property type="match status" value="1"/>
</dbReference>
<dbReference type="GeneID" id="31499943"/>
<evidence type="ECO:0000256" key="5">
    <source>
        <dbReference type="ARBA" id="ARBA00018097"/>
    </source>
</evidence>
<protein>
    <recommendedName>
        <fullName evidence="5">Multiple inositol polyphosphate phosphatase 1</fullName>
        <ecNumber evidence="4">3.1.3.62</ecNumber>
        <ecNumber evidence="3">3.1.3.80</ecNumber>
    </recommendedName>
    <alternativeName>
        <fullName evidence="9">2,3-bisphosphoglycerate 3-phosphatase</fullName>
    </alternativeName>
</protein>
<dbReference type="EMBL" id="BPTT01000001">
    <property type="protein sequence ID" value="GJG32802.1"/>
    <property type="molecule type" value="Genomic_DNA"/>
</dbReference>
<accession>A0AA37I1Q4</accession>
<evidence type="ECO:0000256" key="6">
    <source>
        <dbReference type="ARBA" id="ARBA00022729"/>
    </source>
</evidence>
<comment type="caution">
    <text evidence="15">The sequence shown here is derived from an EMBL/GenBank/DDBJ whole genome shotgun (WGS) entry which is preliminary data.</text>
</comment>
<proteinExistence type="inferred from homology"/>
<dbReference type="RefSeq" id="WP_013065394.1">
    <property type="nucleotide sequence ID" value="NZ_BPTT01000001.1"/>
</dbReference>
<comment type="catalytic activity">
    <reaction evidence="11">
        <text>1D-myo-inositol 1,2,4,5,6-pentakisphosphate + H2O = 1D-myo-inositol 1,2,5,6-tetrakisphosphate + phosphate</text>
        <dbReference type="Rhea" id="RHEA:77115"/>
        <dbReference type="ChEBI" id="CHEBI:15377"/>
        <dbReference type="ChEBI" id="CHEBI:43474"/>
        <dbReference type="ChEBI" id="CHEBI:57798"/>
        <dbReference type="ChEBI" id="CHEBI:195535"/>
        <dbReference type="EC" id="3.1.3.62"/>
    </reaction>
    <physiologicalReaction direction="left-to-right" evidence="11">
        <dbReference type="Rhea" id="RHEA:77116"/>
    </physiologicalReaction>
</comment>